<sequence>MAKLAQAVANMMVFGMISTLSAISSEPSYWERQRRQNLCESLSSKRSAELPIV</sequence>
<evidence type="ECO:0000313" key="1">
    <source>
        <dbReference type="EMBL" id="SCM82514.1"/>
    </source>
</evidence>
<gene>
    <name evidence="1" type="ORF">KL86SPO_50285</name>
</gene>
<dbReference type="EMBL" id="FMJE01000005">
    <property type="protein sequence ID" value="SCM82514.1"/>
    <property type="molecule type" value="Genomic_DNA"/>
</dbReference>
<proteinExistence type="predicted"/>
<accession>A0A212LY39</accession>
<reference evidence="1" key="1">
    <citation type="submission" date="2016-08" db="EMBL/GenBank/DDBJ databases">
        <authorList>
            <person name="Seilhamer J.J."/>
        </authorList>
    </citation>
    <scope>NUCLEOTIDE SEQUENCE</scope>
    <source>
        <strain evidence="1">86</strain>
    </source>
</reference>
<protein>
    <submittedName>
        <fullName evidence="1">Uncharacterized protein</fullName>
    </submittedName>
</protein>
<name>A0A212LY39_9FIRM</name>
<dbReference type="AlphaFoldDB" id="A0A212LY39"/>
<organism evidence="1">
    <name type="scientific">uncultured Sporomusa sp</name>
    <dbReference type="NCBI Taxonomy" id="307249"/>
    <lineage>
        <taxon>Bacteria</taxon>
        <taxon>Bacillati</taxon>
        <taxon>Bacillota</taxon>
        <taxon>Negativicutes</taxon>
        <taxon>Selenomonadales</taxon>
        <taxon>Sporomusaceae</taxon>
        <taxon>Sporomusa</taxon>
        <taxon>environmental samples</taxon>
    </lineage>
</organism>